<keyword evidence="2" id="KW-1185">Reference proteome</keyword>
<reference evidence="1 2" key="1">
    <citation type="submission" date="2023-01" db="EMBL/GenBank/DDBJ databases">
        <title>Analysis of 21 Apiospora genomes using comparative genomics revels a genus with tremendous synthesis potential of carbohydrate active enzymes and secondary metabolites.</title>
        <authorList>
            <person name="Sorensen T."/>
        </authorList>
    </citation>
    <scope>NUCLEOTIDE SEQUENCE [LARGE SCALE GENOMIC DNA]</scope>
    <source>
        <strain evidence="1 2">CBS 24483</strain>
    </source>
</reference>
<comment type="caution">
    <text evidence="1">The sequence shown here is derived from an EMBL/GenBank/DDBJ whole genome shotgun (WGS) entry which is preliminary data.</text>
</comment>
<dbReference type="RefSeq" id="XP_066696334.1">
    <property type="nucleotide sequence ID" value="XM_066846843.1"/>
</dbReference>
<evidence type="ECO:0000313" key="2">
    <source>
        <dbReference type="Proteomes" id="UP001391051"/>
    </source>
</evidence>
<accession>A0ABR1Q2W6</accession>
<name>A0ABR1Q2W6_9PEZI</name>
<proteinExistence type="predicted"/>
<sequence>MNHDVTRERQEEWPSLQRLDILASMVAPSGMWYYTGNKDDVEPDFYDYDGWNVHNPLHEWRTSPSPEEFDPLAIDLAAAVRRMPRLRSCGFTIVLEADSGHQHNIDLQCVEAGEKLETNANNEYMPVRLWRVANTNTNWKMPEEFNAICADWVGPDGEVEMCQEGRLLELP</sequence>
<protein>
    <submittedName>
        <fullName evidence="1">Uncharacterized protein</fullName>
    </submittedName>
</protein>
<dbReference type="Proteomes" id="UP001391051">
    <property type="component" value="Unassembled WGS sequence"/>
</dbReference>
<gene>
    <name evidence="1" type="ORF">PG986_010621</name>
</gene>
<dbReference type="EMBL" id="JAQQWE010000007">
    <property type="protein sequence ID" value="KAK7946300.1"/>
    <property type="molecule type" value="Genomic_DNA"/>
</dbReference>
<organism evidence="1 2">
    <name type="scientific">Apiospora aurea</name>
    <dbReference type="NCBI Taxonomy" id="335848"/>
    <lineage>
        <taxon>Eukaryota</taxon>
        <taxon>Fungi</taxon>
        <taxon>Dikarya</taxon>
        <taxon>Ascomycota</taxon>
        <taxon>Pezizomycotina</taxon>
        <taxon>Sordariomycetes</taxon>
        <taxon>Xylariomycetidae</taxon>
        <taxon>Amphisphaeriales</taxon>
        <taxon>Apiosporaceae</taxon>
        <taxon>Apiospora</taxon>
    </lineage>
</organism>
<dbReference type="GeneID" id="92079905"/>
<evidence type="ECO:0000313" key="1">
    <source>
        <dbReference type="EMBL" id="KAK7946300.1"/>
    </source>
</evidence>